<dbReference type="VEuPathDB" id="PiroplasmaDB:BBOV_III011380"/>
<organism evidence="2 3">
    <name type="scientific">Babesia bovis</name>
    <dbReference type="NCBI Taxonomy" id="5865"/>
    <lineage>
        <taxon>Eukaryota</taxon>
        <taxon>Sar</taxon>
        <taxon>Alveolata</taxon>
        <taxon>Apicomplexa</taxon>
        <taxon>Aconoidasida</taxon>
        <taxon>Piroplasmida</taxon>
        <taxon>Babesiidae</taxon>
        <taxon>Babesia</taxon>
    </lineage>
</organism>
<name>A7AQ56_BABBO</name>
<proteinExistence type="predicted"/>
<evidence type="ECO:0000313" key="3">
    <source>
        <dbReference type="Proteomes" id="UP000002173"/>
    </source>
</evidence>
<feature type="chain" id="PRO_5002706862" evidence="1">
    <location>
        <begin position="23"/>
        <end position="422"/>
    </location>
</feature>
<dbReference type="Proteomes" id="UP000002173">
    <property type="component" value="Unassembled WGS sequence"/>
</dbReference>
<reference evidence="2 3" key="1">
    <citation type="journal article" date="2007" name="PLoS Pathog.">
        <title>Genome sequence of Babesia bovis and comparative analysis of apicomplexan hemoprotozoa.</title>
        <authorList>
            <person name="Brayton K.A."/>
            <person name="Lau A.O.T."/>
            <person name="Herndon D.R."/>
            <person name="Hannick L."/>
            <person name="Kappmeyer L.S."/>
            <person name="Berens S.J."/>
            <person name="Bidwell S.L."/>
            <person name="Brown W.C."/>
            <person name="Crabtree J."/>
            <person name="Fadrosh D."/>
            <person name="Feldblum T."/>
            <person name="Forberger H.A."/>
            <person name="Haas B.J."/>
            <person name="Howell J.M."/>
            <person name="Khouri H."/>
            <person name="Koo H."/>
            <person name="Mann D.J."/>
            <person name="Norimine J."/>
            <person name="Paulsen I.T."/>
            <person name="Radune D."/>
            <person name="Ren Q."/>
            <person name="Smith R.K. Jr."/>
            <person name="Suarez C.E."/>
            <person name="White O."/>
            <person name="Wortman J.R."/>
            <person name="Knowles D.P. Jr."/>
            <person name="McElwain T.F."/>
            <person name="Nene V.M."/>
        </authorList>
    </citation>
    <scope>NUCLEOTIDE SEQUENCE [LARGE SCALE GENOMIC DNA]</scope>
    <source>
        <strain evidence="2">T2Bo</strain>
    </source>
</reference>
<accession>A7AQ56</accession>
<dbReference type="EMBL" id="AAXT01000001">
    <property type="protein sequence ID" value="EDO08690.1"/>
    <property type="molecule type" value="Genomic_DNA"/>
</dbReference>
<reference evidence="3" key="3">
    <citation type="journal article" date="2021" name="Int. J. Parasitol.">
        <title>Comparative analysis of gene expression between Babesia bovis blood stages and kinetes allowed by improved genome annotation.</title>
        <authorList>
            <person name="Ueti M.W."/>
            <person name="Johnson W.C."/>
            <person name="Kappmeyer L.S."/>
            <person name="Herndon D.R."/>
            <person name="Mousel M.R."/>
            <person name="Reif K.E."/>
            <person name="Taus N.S."/>
            <person name="Ifeonu O.O."/>
            <person name="Silva J.C."/>
            <person name="Suarez C.E."/>
            <person name="Brayton K.A."/>
        </authorList>
    </citation>
    <scope>NUCLEOTIDE SEQUENCE [LARGE SCALE GENOMIC DNA]</scope>
</reference>
<keyword evidence="3" id="KW-1185">Reference proteome</keyword>
<dbReference type="InParanoid" id="A7AQ56"/>
<dbReference type="GeneID" id="5480518"/>
<dbReference type="AlphaFoldDB" id="A7AQ56"/>
<dbReference type="RefSeq" id="XP_001612258.1">
    <property type="nucleotide sequence ID" value="XM_001612208.1"/>
</dbReference>
<evidence type="ECO:0000256" key="1">
    <source>
        <dbReference type="SAM" id="SignalP"/>
    </source>
</evidence>
<reference evidence="3" key="2">
    <citation type="journal article" date="2020" name="Data Brief">
        <title>Transcriptome dataset of Babesia bovis life stages within vertebrate and invertebrate hosts.</title>
        <authorList>
            <person name="Ueti M.W."/>
            <person name="Johnson W.C."/>
            <person name="Kappmeyer L.S."/>
            <person name="Herndon D.R."/>
            <person name="Mousel M.R."/>
            <person name="Reif K.E."/>
            <person name="Taus N.S."/>
            <person name="Ifeonu O.O."/>
            <person name="Silva J.C."/>
            <person name="Suarez C.E."/>
            <person name="Brayton K.A."/>
        </authorList>
    </citation>
    <scope>NUCLEOTIDE SEQUENCE [LARGE SCALE GENOMIC DNA]</scope>
</reference>
<comment type="caution">
    <text evidence="2">The sequence shown here is derived from an EMBL/GenBank/DDBJ whole genome shotgun (WGS) entry which is preliminary data.</text>
</comment>
<dbReference type="KEGG" id="bbo:BBOV_III011380"/>
<evidence type="ECO:0000313" key="2">
    <source>
        <dbReference type="EMBL" id="EDO08690.1"/>
    </source>
</evidence>
<gene>
    <name evidence="2" type="ORF">BBOV_III011380</name>
</gene>
<feature type="signal peptide" evidence="1">
    <location>
        <begin position="1"/>
        <end position="22"/>
    </location>
</feature>
<sequence>MAFSSMLTNVYILLLCFYKIYSGVHCRVLDFGSDASEDEISRYSGTFNNGGIYHLLYTKSDTITRVKYGIFEMDVPKFSSGMTDIFVELMSRGTITMFVSVTFVGANISEEHERVYMELSINGVRSVSKLAKDFFVDGFISLKLDLSTADTHPLIHRKMATRDNKDYNWYYLGNRAEDSEEHALSRLWFDEKYIISPVTNIESSSSIVYVPPNSLYGHITGFMYVFDEDYIVITVSDTGDREYILNLPPGNHDFLIPINMLHSYPKYHKLLPSPAARRPIHIDIDVARFSPQNPNVVTLTNCRRLQWYYNQYTILPINNVENISVRVFDAFLMAEIYTVKEHEFVTFIELFVHSTNNESFVIVHTRDLEEPLSADKHWVFKRHTSGHQARYVEQIGVNYERSLRRIYKWWPQVPTWAYNRRC</sequence>
<keyword evidence="1" id="KW-0732">Signal</keyword>
<protein>
    <submittedName>
        <fullName evidence="2">Uncharacterized protein</fullName>
    </submittedName>
</protein>